<dbReference type="InterPro" id="IPR054722">
    <property type="entry name" value="PolX-like_BBD"/>
</dbReference>
<keyword evidence="5" id="KW-1185">Reference proteome</keyword>
<organism evidence="4 5">
    <name type="scientific">Cannabis sativa</name>
    <name type="common">Hemp</name>
    <name type="synonym">Marijuana</name>
    <dbReference type="NCBI Taxonomy" id="3483"/>
    <lineage>
        <taxon>Eukaryota</taxon>
        <taxon>Viridiplantae</taxon>
        <taxon>Streptophyta</taxon>
        <taxon>Embryophyta</taxon>
        <taxon>Tracheophyta</taxon>
        <taxon>Spermatophyta</taxon>
        <taxon>Magnoliopsida</taxon>
        <taxon>eudicotyledons</taxon>
        <taxon>Gunneridae</taxon>
        <taxon>Pentapetalae</taxon>
        <taxon>rosids</taxon>
        <taxon>fabids</taxon>
        <taxon>Rosales</taxon>
        <taxon>Cannabaceae</taxon>
        <taxon>Cannabis</taxon>
    </lineage>
</organism>
<dbReference type="InterPro" id="IPR043502">
    <property type="entry name" value="DNA/RNA_pol_sf"/>
</dbReference>
<evidence type="ECO:0000313" key="4">
    <source>
        <dbReference type="EnsemblPlants" id="cds.evm.model.02.1627"/>
    </source>
</evidence>
<feature type="compositionally biased region" description="Polar residues" evidence="2">
    <location>
        <begin position="543"/>
        <end position="554"/>
    </location>
</feature>
<reference evidence="4" key="2">
    <citation type="submission" date="2021-03" db="UniProtKB">
        <authorList>
            <consortium name="EnsemblPlants"/>
        </authorList>
    </citation>
    <scope>IDENTIFICATION</scope>
</reference>
<protein>
    <recommendedName>
        <fullName evidence="3">Integrase catalytic domain-containing protein</fullName>
    </recommendedName>
</protein>
<evidence type="ECO:0000313" key="5">
    <source>
        <dbReference type="Proteomes" id="UP000596661"/>
    </source>
</evidence>
<feature type="compositionally biased region" description="Low complexity" evidence="2">
    <location>
        <begin position="21"/>
        <end position="50"/>
    </location>
</feature>
<reference evidence="4" key="1">
    <citation type="submission" date="2018-11" db="EMBL/GenBank/DDBJ databases">
        <authorList>
            <person name="Grassa J C."/>
        </authorList>
    </citation>
    <scope>NUCLEOTIDE SEQUENCE [LARGE SCALE GENOMIC DNA]</scope>
</reference>
<evidence type="ECO:0000256" key="1">
    <source>
        <dbReference type="ARBA" id="ARBA00022750"/>
    </source>
</evidence>
<dbReference type="Gramene" id="evm.model.02.1627">
    <property type="protein sequence ID" value="cds.evm.model.02.1627"/>
    <property type="gene ID" value="evm.TU.02.1627"/>
</dbReference>
<dbReference type="SUPFAM" id="SSF56672">
    <property type="entry name" value="DNA/RNA polymerases"/>
    <property type="match status" value="1"/>
</dbReference>
<dbReference type="Proteomes" id="UP000596661">
    <property type="component" value="Chromosome 2"/>
</dbReference>
<dbReference type="Pfam" id="PF07727">
    <property type="entry name" value="RVT_2"/>
    <property type="match status" value="1"/>
</dbReference>
<accession>A0A803NUC9</accession>
<keyword evidence="1" id="KW-0645">Protease</keyword>
<dbReference type="AlphaFoldDB" id="A0A803NUC9"/>
<dbReference type="InterPro" id="IPR012337">
    <property type="entry name" value="RNaseH-like_sf"/>
</dbReference>
<feature type="compositionally biased region" description="Polar residues" evidence="2">
    <location>
        <begin position="1"/>
        <end position="20"/>
    </location>
</feature>
<dbReference type="GO" id="GO:0015074">
    <property type="term" value="P:DNA integration"/>
    <property type="evidence" value="ECO:0007669"/>
    <property type="project" value="InterPro"/>
</dbReference>
<dbReference type="PROSITE" id="PS50994">
    <property type="entry name" value="INTEGRASE"/>
    <property type="match status" value="1"/>
</dbReference>
<dbReference type="EnsemblPlants" id="evm.model.02.1627">
    <property type="protein sequence ID" value="cds.evm.model.02.1627"/>
    <property type="gene ID" value="evm.TU.02.1627"/>
</dbReference>
<dbReference type="GO" id="GO:0004190">
    <property type="term" value="F:aspartic-type endopeptidase activity"/>
    <property type="evidence" value="ECO:0007669"/>
    <property type="project" value="UniProtKB-KW"/>
</dbReference>
<dbReference type="OMA" id="MYHPMIQ"/>
<dbReference type="CDD" id="cd09272">
    <property type="entry name" value="RNase_HI_RT_Ty1"/>
    <property type="match status" value="1"/>
</dbReference>
<feature type="domain" description="Integrase catalytic" evidence="3">
    <location>
        <begin position="303"/>
        <end position="481"/>
    </location>
</feature>
<dbReference type="SUPFAM" id="SSF53098">
    <property type="entry name" value="Ribonuclease H-like"/>
    <property type="match status" value="1"/>
</dbReference>
<dbReference type="InterPro" id="IPR001584">
    <property type="entry name" value="Integrase_cat-core"/>
</dbReference>
<name>A0A803NUC9_CANSA</name>
<dbReference type="PANTHER" id="PTHR11439">
    <property type="entry name" value="GAG-POL-RELATED RETROTRANSPOSON"/>
    <property type="match status" value="1"/>
</dbReference>
<evidence type="ECO:0000256" key="2">
    <source>
        <dbReference type="SAM" id="MobiDB-lite"/>
    </source>
</evidence>
<dbReference type="Pfam" id="PF22936">
    <property type="entry name" value="Pol_BBD"/>
    <property type="match status" value="1"/>
</dbReference>
<feature type="region of interest" description="Disordered" evidence="2">
    <location>
        <begin position="505"/>
        <end position="555"/>
    </location>
</feature>
<evidence type="ECO:0000259" key="3">
    <source>
        <dbReference type="PROSITE" id="PS50994"/>
    </source>
</evidence>
<proteinExistence type="predicted"/>
<dbReference type="InterPro" id="IPR036397">
    <property type="entry name" value="RNaseH_sf"/>
</dbReference>
<keyword evidence="1" id="KW-0064">Aspartyl protease</keyword>
<keyword evidence="1" id="KW-0378">Hydrolase</keyword>
<dbReference type="PANTHER" id="PTHR11439:SF455">
    <property type="entry name" value="RLK (RECEPTOR-LIKE PROTEIN KINASE) 8, PUTATIVE-RELATED"/>
    <property type="match status" value="1"/>
</dbReference>
<dbReference type="InterPro" id="IPR013103">
    <property type="entry name" value="RVT_2"/>
</dbReference>
<dbReference type="GO" id="GO:0003676">
    <property type="term" value="F:nucleic acid binding"/>
    <property type="evidence" value="ECO:0007669"/>
    <property type="project" value="InterPro"/>
</dbReference>
<dbReference type="EMBL" id="UZAU01000210">
    <property type="status" value="NOT_ANNOTATED_CDS"/>
    <property type="molecule type" value="Genomic_DNA"/>
</dbReference>
<dbReference type="Gene3D" id="3.30.420.10">
    <property type="entry name" value="Ribonuclease H-like superfamily/Ribonuclease H"/>
    <property type="match status" value="1"/>
</dbReference>
<feature type="region of interest" description="Disordered" evidence="2">
    <location>
        <begin position="1"/>
        <end position="54"/>
    </location>
</feature>
<sequence>MSTPQDHSSTAQGATNQGDQTPTGQTPVPVTTMVPTSSSSSTPPISNPFSNTLSQPFSLKLDRNNFPLWKTMVNTIIRGHRLDGFINGSRPTPPEFITTGTPIEGVTGSGMDVNPEYETWLVYDQLLMGWLYGSMTEAIASEVMGCQTALALWNSLEELYGAHSRANMDDLRTKIQKTRKGSQTMADYLKMKRMWADSLASAVICYNRYDETYMGNQPNTAGSQDKQFSALIATPEMLNDDNWYADSGASNHLTSDPGKIQAKTEYEGKEQITIGDGRKLPISHVGSGVIQTKSSNPLLLKNMLHIPSISKNLISVSQLTTDNNVSMEFFSDFCCVKDQSTGKVVLHETLKDGLYQLHTSPQSSQSASPFSAVAAMAETQFGRKVKKLRTDWGGESQAFSTLVAQNGILFDHSCPNTLAQNGRAERKHRHIVEMGLTLLAQAAMPQKYWSDAFQTAVYFINRLPTTILNHKSPYEVIHSKTPDYKFLKSVIITMPSTWIQLPFNTQSSFPSTEPPSHPPSTQDQVCTSIDHGSPISAVPHGSQRVTGTPSSQPEQVVAAQQLPSASVQPHHPMITRGKVGIFKPQILLSTATSQQPLREPSSVQEALLHEGWNNAMGTEMVALRKNKTWYLVPPSPDYHIVGNKWVYKIKYNADGSVQRLKARLVAKGFHQRPGLDFGETFIPVIKASTVRVVLTIAVAYNWDIRQLDINNAFLNGVLDEEVYMTQPQGFEDPTKPHYVCKLEKSIYGLKQAPRAWYERLKDTLQQWNFENSKADTSFFMLKQPDYVIMVLIYVDDIVVTGRKSKELGFFITRLNKIFSLKDLGGLHYFLGIEAFRDETGLYLTQGKYISELLQRVNMSSLKLSPTPMTTNKPLSIHDGEPMTDPSLYRSVIGALQYLSHTRPDISFAVNKLSQFLKSPTNVHWNATKRVLRYLKGTLNHGYCVFMGDTLISWSSKKQTVVARSSTESEYRALAQLAAELAWLQELLKEMKFKLPAAPIIWCDNMSASALAANPVYHARTKHIELDIHFVRDKVLQKQLQIRYAPSHDQITDCLTKGLSHSRFKFLVDKLGVIESPSRLRGGVTG</sequence>